<keyword evidence="2" id="KW-1185">Reference proteome</keyword>
<protein>
    <submittedName>
        <fullName evidence="1">Uncharacterized protein</fullName>
    </submittedName>
</protein>
<dbReference type="EMBL" id="CM037015">
    <property type="protein sequence ID" value="KAH7681298.1"/>
    <property type="molecule type" value="Genomic_DNA"/>
</dbReference>
<name>A0ACB7W1J9_DIOAL</name>
<evidence type="ECO:0000313" key="1">
    <source>
        <dbReference type="EMBL" id="KAH7681298.1"/>
    </source>
</evidence>
<dbReference type="Proteomes" id="UP000827976">
    <property type="component" value="Chromosome 5"/>
</dbReference>
<sequence length="423" mass="47484">MGFNKPDKYTWVARVERHLAKAQALSQVNNCGLLSSACQYNALLCLDARQYVQEFSFLSPSKEHGASLDSGRVVSVFDGSKISPMEEASLVLQEINEPDNKEDLDEEETVRWLLDSVKKEESCHTVWCSECGESSCESSLCDGSSTFDSSSTSFRTNDGTPSYVRDIIVSDLSSLFDLEKEDSELLPDTQHRCGISEDADFPSPYKSDRTQEYRTPISSCETPCRTDIDADDPLYWPLDQNSYCSPEFDNFLSISPPRDTSYIEFLGTSNSNSSKWTFQQKRDHPKSSKINKEGCRRRISFSSTPISGNSKREKHGSSSVSGINESSDKSSGLTRSSTRAFPKYYPSTKNMKERHHHKLSIDKRHDNADTIQPSQKLEAGDHFQDFIIDGAPIEKLIGLNEFIGNEGIDFDLDEVEFPLILSP</sequence>
<evidence type="ECO:0000313" key="2">
    <source>
        <dbReference type="Proteomes" id="UP000827976"/>
    </source>
</evidence>
<reference evidence="2" key="1">
    <citation type="journal article" date="2022" name="Nat. Commun.">
        <title>Chromosome evolution and the genetic basis of agronomically important traits in greater yam.</title>
        <authorList>
            <person name="Bredeson J.V."/>
            <person name="Lyons J.B."/>
            <person name="Oniyinde I.O."/>
            <person name="Okereke N.R."/>
            <person name="Kolade O."/>
            <person name="Nnabue I."/>
            <person name="Nwadili C.O."/>
            <person name="Hribova E."/>
            <person name="Parker M."/>
            <person name="Nwogha J."/>
            <person name="Shu S."/>
            <person name="Carlson J."/>
            <person name="Kariba R."/>
            <person name="Muthemba S."/>
            <person name="Knop K."/>
            <person name="Barton G.J."/>
            <person name="Sherwood A.V."/>
            <person name="Lopez-Montes A."/>
            <person name="Asiedu R."/>
            <person name="Jamnadass R."/>
            <person name="Muchugi A."/>
            <person name="Goodstein D."/>
            <person name="Egesi C.N."/>
            <person name="Featherston J."/>
            <person name="Asfaw A."/>
            <person name="Simpson G.G."/>
            <person name="Dolezel J."/>
            <person name="Hendre P.S."/>
            <person name="Van Deynze A."/>
            <person name="Kumar P.L."/>
            <person name="Obidiegwu J.E."/>
            <person name="Bhattacharjee R."/>
            <person name="Rokhsar D.S."/>
        </authorList>
    </citation>
    <scope>NUCLEOTIDE SEQUENCE [LARGE SCALE GENOMIC DNA]</scope>
    <source>
        <strain evidence="2">cv. TDa95/00328</strain>
    </source>
</reference>
<proteinExistence type="predicted"/>
<organism evidence="1 2">
    <name type="scientific">Dioscorea alata</name>
    <name type="common">Purple yam</name>
    <dbReference type="NCBI Taxonomy" id="55571"/>
    <lineage>
        <taxon>Eukaryota</taxon>
        <taxon>Viridiplantae</taxon>
        <taxon>Streptophyta</taxon>
        <taxon>Embryophyta</taxon>
        <taxon>Tracheophyta</taxon>
        <taxon>Spermatophyta</taxon>
        <taxon>Magnoliopsida</taxon>
        <taxon>Liliopsida</taxon>
        <taxon>Dioscoreales</taxon>
        <taxon>Dioscoreaceae</taxon>
        <taxon>Dioscorea</taxon>
    </lineage>
</organism>
<comment type="caution">
    <text evidence="1">The sequence shown here is derived from an EMBL/GenBank/DDBJ whole genome shotgun (WGS) entry which is preliminary data.</text>
</comment>
<gene>
    <name evidence="1" type="ORF">IHE45_05G049500</name>
</gene>
<accession>A0ACB7W1J9</accession>